<feature type="non-terminal residue" evidence="13">
    <location>
        <position position="131"/>
    </location>
</feature>
<evidence type="ECO:0000256" key="2">
    <source>
        <dbReference type="ARBA" id="ARBA00022723"/>
    </source>
</evidence>
<dbReference type="InterPro" id="IPR013087">
    <property type="entry name" value="Znf_C2H2_type"/>
</dbReference>
<keyword evidence="7" id="KW-0238">DNA-binding</keyword>
<keyword evidence="8" id="KW-0804">Transcription</keyword>
<evidence type="ECO:0000256" key="5">
    <source>
        <dbReference type="ARBA" id="ARBA00022833"/>
    </source>
</evidence>
<name>A7S2C5_NEMVE</name>
<dbReference type="eggNOG" id="KOG1721">
    <property type="taxonomic scope" value="Eukaryota"/>
</dbReference>
<dbReference type="Proteomes" id="UP000001593">
    <property type="component" value="Unassembled WGS sequence"/>
</dbReference>
<dbReference type="FunFam" id="3.30.160.60:FF:002528">
    <property type="entry name" value="Transcription factor Sp3"/>
    <property type="match status" value="1"/>
</dbReference>
<dbReference type="AlphaFoldDB" id="A7S2C5"/>
<keyword evidence="9" id="KW-0539">Nucleus</keyword>
<dbReference type="PANTHER" id="PTHR23235">
    <property type="entry name" value="KRUEPPEL-LIKE TRANSCRIPTION FACTOR"/>
    <property type="match status" value="1"/>
</dbReference>
<dbReference type="InParanoid" id="A7S2C5"/>
<evidence type="ECO:0000256" key="8">
    <source>
        <dbReference type="ARBA" id="ARBA00023163"/>
    </source>
</evidence>
<dbReference type="GO" id="GO:0000978">
    <property type="term" value="F:RNA polymerase II cis-regulatory region sequence-specific DNA binding"/>
    <property type="evidence" value="ECO:0000318"/>
    <property type="project" value="GO_Central"/>
</dbReference>
<feature type="domain" description="C2H2-type" evidence="12">
    <location>
        <begin position="90"/>
        <end position="117"/>
    </location>
</feature>
<dbReference type="OrthoDB" id="6365676at2759"/>
<dbReference type="SMART" id="SM00355">
    <property type="entry name" value="ZnF_C2H2"/>
    <property type="match status" value="3"/>
</dbReference>
<sequence length="131" mass="14737">KCLCACPNCVSGINSNPSPTHPKYHNCHYPGCGKIYGKTSHLKAHLRWHRGERPFVCNWQTILGSTCGKSFTRSDELQRHLRTHTKEKAHTCHVCGKAFGRSDHLTKHLRIHKAKGQLANQPQSDTDAESI</sequence>
<dbReference type="PROSITE" id="PS00028">
    <property type="entry name" value="ZINC_FINGER_C2H2_1"/>
    <property type="match status" value="2"/>
</dbReference>
<gene>
    <name evidence="13" type="ORF">NEMVEDRAFT_v1g101900</name>
</gene>
<evidence type="ECO:0000256" key="6">
    <source>
        <dbReference type="ARBA" id="ARBA00023015"/>
    </source>
</evidence>
<dbReference type="GO" id="GO:0005634">
    <property type="term" value="C:nucleus"/>
    <property type="evidence" value="ECO:0007669"/>
    <property type="project" value="UniProtKB-SubCell"/>
</dbReference>
<evidence type="ECO:0000256" key="9">
    <source>
        <dbReference type="ARBA" id="ARBA00023242"/>
    </source>
</evidence>
<keyword evidence="5" id="KW-0862">Zinc</keyword>
<keyword evidence="2" id="KW-0479">Metal-binding</keyword>
<feature type="domain" description="C2H2-type" evidence="12">
    <location>
        <begin position="55"/>
        <end position="89"/>
    </location>
</feature>
<dbReference type="PhylomeDB" id="A7S2C5"/>
<evidence type="ECO:0000256" key="11">
    <source>
        <dbReference type="PROSITE-ProRule" id="PRU00042"/>
    </source>
</evidence>
<evidence type="ECO:0000256" key="4">
    <source>
        <dbReference type="ARBA" id="ARBA00022771"/>
    </source>
</evidence>
<keyword evidence="14" id="KW-1185">Reference proteome</keyword>
<dbReference type="PROSITE" id="PS50157">
    <property type="entry name" value="ZINC_FINGER_C2H2_2"/>
    <property type="match status" value="3"/>
</dbReference>
<organism evidence="13 14">
    <name type="scientific">Nematostella vectensis</name>
    <name type="common">Starlet sea anemone</name>
    <dbReference type="NCBI Taxonomy" id="45351"/>
    <lineage>
        <taxon>Eukaryota</taxon>
        <taxon>Metazoa</taxon>
        <taxon>Cnidaria</taxon>
        <taxon>Anthozoa</taxon>
        <taxon>Hexacorallia</taxon>
        <taxon>Actiniaria</taxon>
        <taxon>Edwardsiidae</taxon>
        <taxon>Nematostella</taxon>
    </lineage>
</organism>
<dbReference type="EMBL" id="DS469568">
    <property type="protein sequence ID" value="EDO42119.1"/>
    <property type="molecule type" value="Genomic_DNA"/>
</dbReference>
<dbReference type="Gene3D" id="3.30.160.60">
    <property type="entry name" value="Classic Zinc Finger"/>
    <property type="match status" value="3"/>
</dbReference>
<evidence type="ECO:0000313" key="14">
    <source>
        <dbReference type="Proteomes" id="UP000001593"/>
    </source>
</evidence>
<evidence type="ECO:0000256" key="3">
    <source>
        <dbReference type="ARBA" id="ARBA00022737"/>
    </source>
</evidence>
<dbReference type="PANTHER" id="PTHR23235:SF177">
    <property type="entry name" value="C2H2-TYPE DOMAIN-CONTAINING PROTEIN"/>
    <property type="match status" value="1"/>
</dbReference>
<keyword evidence="4 11" id="KW-0863">Zinc-finger</keyword>
<dbReference type="KEGG" id="nve:5513937"/>
<keyword evidence="6" id="KW-0805">Transcription regulation</keyword>
<accession>A7S2C5</accession>
<evidence type="ECO:0000256" key="10">
    <source>
        <dbReference type="ARBA" id="ARBA00038409"/>
    </source>
</evidence>
<dbReference type="FunFam" id="3.30.160.60:FF:000624">
    <property type="entry name" value="zinc finger protein 697"/>
    <property type="match status" value="1"/>
</dbReference>
<protein>
    <recommendedName>
        <fullName evidence="12">C2H2-type domain-containing protein</fullName>
    </recommendedName>
</protein>
<evidence type="ECO:0000259" key="12">
    <source>
        <dbReference type="PROSITE" id="PS50157"/>
    </source>
</evidence>
<dbReference type="SUPFAM" id="SSF57667">
    <property type="entry name" value="beta-beta-alpha zinc fingers"/>
    <property type="match status" value="2"/>
</dbReference>
<keyword evidence="3" id="KW-0677">Repeat</keyword>
<reference evidence="13 14" key="1">
    <citation type="journal article" date="2007" name="Science">
        <title>Sea anemone genome reveals ancestral eumetazoan gene repertoire and genomic organization.</title>
        <authorList>
            <person name="Putnam N.H."/>
            <person name="Srivastava M."/>
            <person name="Hellsten U."/>
            <person name="Dirks B."/>
            <person name="Chapman J."/>
            <person name="Salamov A."/>
            <person name="Terry A."/>
            <person name="Shapiro H."/>
            <person name="Lindquist E."/>
            <person name="Kapitonov V.V."/>
            <person name="Jurka J."/>
            <person name="Genikhovich G."/>
            <person name="Grigoriev I.V."/>
            <person name="Lucas S.M."/>
            <person name="Steele R.E."/>
            <person name="Finnerty J.R."/>
            <person name="Technau U."/>
            <person name="Martindale M.Q."/>
            <person name="Rokhsar D.S."/>
        </authorList>
    </citation>
    <scope>NUCLEOTIDE SEQUENCE [LARGE SCALE GENOMIC DNA]</scope>
    <source>
        <strain evidence="14">CH2 X CH6</strain>
    </source>
</reference>
<dbReference type="GO" id="GO:0006357">
    <property type="term" value="P:regulation of transcription by RNA polymerase II"/>
    <property type="evidence" value="ECO:0000318"/>
    <property type="project" value="GO_Central"/>
</dbReference>
<dbReference type="GO" id="GO:0008270">
    <property type="term" value="F:zinc ion binding"/>
    <property type="evidence" value="ECO:0007669"/>
    <property type="project" value="UniProtKB-KW"/>
</dbReference>
<evidence type="ECO:0000313" key="13">
    <source>
        <dbReference type="EMBL" id="EDO42119.1"/>
    </source>
</evidence>
<evidence type="ECO:0000256" key="7">
    <source>
        <dbReference type="ARBA" id="ARBA00023125"/>
    </source>
</evidence>
<proteinExistence type="inferred from homology"/>
<dbReference type="GO" id="GO:0000981">
    <property type="term" value="F:DNA-binding transcription factor activity, RNA polymerase II-specific"/>
    <property type="evidence" value="ECO:0000318"/>
    <property type="project" value="GO_Central"/>
</dbReference>
<evidence type="ECO:0000256" key="1">
    <source>
        <dbReference type="ARBA" id="ARBA00004123"/>
    </source>
</evidence>
<feature type="non-terminal residue" evidence="13">
    <location>
        <position position="1"/>
    </location>
</feature>
<comment type="similarity">
    <text evidence="10">Belongs to the Sp1 C2H2-type zinc-finger protein family.</text>
</comment>
<dbReference type="STRING" id="45351.A7S2C5"/>
<dbReference type="InterPro" id="IPR036236">
    <property type="entry name" value="Znf_C2H2_sf"/>
</dbReference>
<dbReference type="HOGENOM" id="CLU_002678_42_10_1"/>
<dbReference type="FunFam" id="3.30.160.60:FF:000014">
    <property type="entry name" value="Transcription factor Sp3"/>
    <property type="match status" value="1"/>
</dbReference>
<feature type="domain" description="C2H2-type" evidence="12">
    <location>
        <begin position="25"/>
        <end position="54"/>
    </location>
</feature>
<dbReference type="Pfam" id="PF00096">
    <property type="entry name" value="zf-C2H2"/>
    <property type="match status" value="3"/>
</dbReference>
<comment type="subcellular location">
    <subcellularLocation>
        <location evidence="1">Nucleus</location>
    </subcellularLocation>
</comment>